<evidence type="ECO:0000313" key="2">
    <source>
        <dbReference type="EMBL" id="ERK60357.1"/>
    </source>
</evidence>
<dbReference type="InterPro" id="IPR029063">
    <property type="entry name" value="SAM-dependent_MTases_sf"/>
</dbReference>
<name>U2SC95_9ACTN</name>
<dbReference type="Gene3D" id="3.40.50.150">
    <property type="entry name" value="Vaccinia Virus protein VP39"/>
    <property type="match status" value="1"/>
</dbReference>
<evidence type="ECO:0000313" key="3">
    <source>
        <dbReference type="Proteomes" id="UP000017052"/>
    </source>
</evidence>
<keyword evidence="3" id="KW-1185">Reference proteome</keyword>
<dbReference type="InterPro" id="IPR012967">
    <property type="entry name" value="COMT_dimerisation"/>
</dbReference>
<dbReference type="Proteomes" id="UP000017052">
    <property type="component" value="Unassembled WGS sequence"/>
</dbReference>
<comment type="caution">
    <text evidence="2">The sequence shown here is derived from an EMBL/GenBank/DDBJ whole genome shotgun (WGS) entry which is preliminary data.</text>
</comment>
<dbReference type="AlphaFoldDB" id="U2SC95"/>
<reference evidence="2" key="1">
    <citation type="submission" date="2013-08" db="EMBL/GenBank/DDBJ databases">
        <authorList>
            <person name="Durkin A.S."/>
            <person name="Haft D.R."/>
            <person name="McCorrison J."/>
            <person name="Torralba M."/>
            <person name="Gillis M."/>
            <person name="Haft D.H."/>
            <person name="Methe B."/>
            <person name="Sutton G."/>
            <person name="Nelson K.E."/>
        </authorList>
    </citation>
    <scope>NUCLEOTIDE SEQUENCE [LARGE SCALE GENOMIC DNA]</scope>
    <source>
        <strain evidence="2">F0233</strain>
    </source>
</reference>
<dbReference type="EMBL" id="ACVN02000088">
    <property type="protein sequence ID" value="ERK60357.1"/>
    <property type="molecule type" value="Genomic_DNA"/>
</dbReference>
<organism evidence="2 3">
    <name type="scientific">Propionibacterium acidifaciens F0233</name>
    <dbReference type="NCBI Taxonomy" id="553198"/>
    <lineage>
        <taxon>Bacteria</taxon>
        <taxon>Bacillati</taxon>
        <taxon>Actinomycetota</taxon>
        <taxon>Actinomycetes</taxon>
        <taxon>Propionibacteriales</taxon>
        <taxon>Propionibacteriaceae</taxon>
        <taxon>Propionibacterium</taxon>
    </lineage>
</organism>
<dbReference type="SUPFAM" id="SSF46785">
    <property type="entry name" value="Winged helix' DNA-binding domain"/>
    <property type="match status" value="1"/>
</dbReference>
<dbReference type="SUPFAM" id="SSF53335">
    <property type="entry name" value="S-adenosyl-L-methionine-dependent methyltransferases"/>
    <property type="match status" value="1"/>
</dbReference>
<feature type="domain" description="O-methyltransferase dimerisation" evidence="1">
    <location>
        <begin position="17"/>
        <end position="76"/>
    </location>
</feature>
<evidence type="ECO:0000259" key="1">
    <source>
        <dbReference type="Pfam" id="PF08100"/>
    </source>
</evidence>
<dbReference type="Gene3D" id="1.10.10.10">
    <property type="entry name" value="Winged helix-like DNA-binding domain superfamily/Winged helix DNA-binding domain"/>
    <property type="match status" value="1"/>
</dbReference>
<protein>
    <recommendedName>
        <fullName evidence="1">O-methyltransferase dimerisation domain-containing protein</fullName>
    </recommendedName>
</protein>
<dbReference type="Pfam" id="PF08100">
    <property type="entry name" value="Dimerisation"/>
    <property type="match status" value="1"/>
</dbReference>
<dbReference type="GO" id="GO:0046983">
    <property type="term" value="F:protein dimerization activity"/>
    <property type="evidence" value="ECO:0007669"/>
    <property type="project" value="InterPro"/>
</dbReference>
<dbReference type="InterPro" id="IPR036390">
    <property type="entry name" value="WH_DNA-bd_sf"/>
</dbReference>
<accession>U2SC95</accession>
<sequence>MNKSHSIETEYKLLSLNYGYTFSAVLDAALELRIFDQFGDLPGTVDRVAGASGWSRDAVRRLLDVLTYMGLLLKVTECEYCVPHPVAELLSAGSRESIAAHLRAVYAARPRWGDHLVETVCTGNRRSRINDVGDRPSNVDFFVRGGFGVLEDARKVAALSSDVCAETVVVLYSGGGEWALAQAESGSGRTVYALDTPEFIDRVVLRVGALPALNHLRFVPCGDGVQSCDIGAQLVLVPPVTRFFSIEIVRQMLSGAIASLAGDGELLLVDIMADLQTKEQSLISVFDLSLLVNTSGGAIRSSGFYGKMLESMGVEVTKVEGIGLLTVLRARRGR</sequence>
<dbReference type="InterPro" id="IPR036388">
    <property type="entry name" value="WH-like_DNA-bd_sf"/>
</dbReference>
<proteinExistence type="predicted"/>
<gene>
    <name evidence="2" type="ORF">HMPREF0682_2976</name>
</gene>